<dbReference type="RefSeq" id="WP_094254728.1">
    <property type="nucleotide sequence ID" value="NZ_NNCE01000004.1"/>
</dbReference>
<evidence type="ECO:0000256" key="3">
    <source>
        <dbReference type="ARBA" id="ARBA00022722"/>
    </source>
</evidence>
<comment type="subunit">
    <text evidence="9">Homodimer, forms a heterotetramer with a Cas1 homodimer.</text>
</comment>
<evidence type="ECO:0000256" key="1">
    <source>
        <dbReference type="ARBA" id="ARBA00001946"/>
    </source>
</evidence>
<dbReference type="GO" id="GO:0004521">
    <property type="term" value="F:RNA endonuclease activity"/>
    <property type="evidence" value="ECO:0007669"/>
    <property type="project" value="InterPro"/>
</dbReference>
<dbReference type="EC" id="3.1.-.-" evidence="9"/>
<evidence type="ECO:0000313" key="10">
    <source>
        <dbReference type="EMBL" id="TDO19927.1"/>
    </source>
</evidence>
<evidence type="ECO:0000256" key="6">
    <source>
        <dbReference type="ARBA" id="ARBA00022801"/>
    </source>
</evidence>
<dbReference type="AlphaFoldDB" id="A0A4R6IE74"/>
<reference evidence="10 11" key="1">
    <citation type="submission" date="2019-03" db="EMBL/GenBank/DDBJ databases">
        <title>Genomic Encyclopedia of Archaeal and Bacterial Type Strains, Phase II (KMG-II): from individual species to whole genera.</title>
        <authorList>
            <person name="Goeker M."/>
        </authorList>
    </citation>
    <scope>NUCLEOTIDE SEQUENCE [LARGE SCALE GENOMIC DNA]</scope>
    <source>
        <strain evidence="10 11">ATCC 700618</strain>
    </source>
</reference>
<comment type="caution">
    <text evidence="10">The sequence shown here is derived from an EMBL/GenBank/DDBJ whole genome shotgun (WGS) entry which is preliminary data.</text>
</comment>
<evidence type="ECO:0000256" key="4">
    <source>
        <dbReference type="ARBA" id="ARBA00022723"/>
    </source>
</evidence>
<evidence type="ECO:0000256" key="7">
    <source>
        <dbReference type="ARBA" id="ARBA00022842"/>
    </source>
</evidence>
<dbReference type="InterPro" id="IPR019199">
    <property type="entry name" value="Virulence_VapD/CRISPR_Cas2"/>
</dbReference>
<organism evidence="10 11">
    <name type="scientific">Mycoplasma testudineum</name>
    <dbReference type="NCBI Taxonomy" id="244584"/>
    <lineage>
        <taxon>Bacteria</taxon>
        <taxon>Bacillati</taxon>
        <taxon>Mycoplasmatota</taxon>
        <taxon>Mollicutes</taxon>
        <taxon>Mycoplasmataceae</taxon>
        <taxon>Mycoplasma</taxon>
    </lineage>
</organism>
<evidence type="ECO:0000313" key="11">
    <source>
        <dbReference type="Proteomes" id="UP000295518"/>
    </source>
</evidence>
<keyword evidence="11" id="KW-1185">Reference proteome</keyword>
<sequence>MKRDIYMRIMLFYDVAMSTPEAVKEYTQFHKSIIRRGYIMIQNSVYAKIITAGSKYKSELIYLEDKIPVNGNIRTILITDTQYYNMVMLRGNRLINEDINDTERYLKL</sequence>
<dbReference type="InterPro" id="IPR021127">
    <property type="entry name" value="CRISPR_associated_Cas2"/>
</dbReference>
<dbReference type="GO" id="GO:0051607">
    <property type="term" value="P:defense response to virus"/>
    <property type="evidence" value="ECO:0007669"/>
    <property type="project" value="UniProtKB-UniRule"/>
</dbReference>
<feature type="binding site" evidence="9">
    <location>
        <position position="14"/>
    </location>
    <ligand>
        <name>Mg(2+)</name>
        <dbReference type="ChEBI" id="CHEBI:18420"/>
        <note>catalytic</note>
    </ligand>
</feature>
<dbReference type="EMBL" id="SNWN01000012">
    <property type="protein sequence ID" value="TDO19927.1"/>
    <property type="molecule type" value="Genomic_DNA"/>
</dbReference>
<evidence type="ECO:0000256" key="9">
    <source>
        <dbReference type="HAMAP-Rule" id="MF_01471"/>
    </source>
</evidence>
<gene>
    <name evidence="9" type="primary">cas2</name>
    <name evidence="10" type="ORF">EI74_0567</name>
</gene>
<comment type="similarity">
    <text evidence="2 9">Belongs to the CRISPR-associated endoribonuclease Cas2 protein family.</text>
</comment>
<dbReference type="Pfam" id="PF09827">
    <property type="entry name" value="CRISPR_Cas2"/>
    <property type="match status" value="1"/>
</dbReference>
<dbReference type="NCBIfam" id="TIGR01573">
    <property type="entry name" value="cas2"/>
    <property type="match status" value="1"/>
</dbReference>
<dbReference type="SUPFAM" id="SSF143430">
    <property type="entry name" value="TTP0101/SSO1404-like"/>
    <property type="match status" value="1"/>
</dbReference>
<name>A0A4R6IE74_9MOLU</name>
<keyword evidence="4 9" id="KW-0479">Metal-binding</keyword>
<evidence type="ECO:0000256" key="2">
    <source>
        <dbReference type="ARBA" id="ARBA00009959"/>
    </source>
</evidence>
<proteinExistence type="inferred from homology"/>
<keyword evidence="6 9" id="KW-0378">Hydrolase</keyword>
<dbReference type="OrthoDB" id="9791737at2"/>
<dbReference type="GO" id="GO:0016787">
    <property type="term" value="F:hydrolase activity"/>
    <property type="evidence" value="ECO:0007669"/>
    <property type="project" value="UniProtKB-KW"/>
</dbReference>
<comment type="cofactor">
    <cofactor evidence="1 9">
        <name>Mg(2+)</name>
        <dbReference type="ChEBI" id="CHEBI:18420"/>
    </cofactor>
</comment>
<comment type="function">
    <text evidence="9">CRISPR (clustered regularly interspaced short palindromic repeat), is an adaptive immune system that provides protection against mobile genetic elements (viruses, transposable elements and conjugative plasmids). CRISPR clusters contain sequences complementary to antecedent mobile elements and target invading nucleic acids. CRISPR clusters are transcribed and processed into CRISPR RNA (crRNA). Functions as a ssRNA-specific endoribonuclease. Involved in the integration of spacer DNA into the CRISPR cassette.</text>
</comment>
<dbReference type="Proteomes" id="UP000295518">
    <property type="component" value="Unassembled WGS sequence"/>
</dbReference>
<keyword evidence="8 9" id="KW-0051">Antiviral defense</keyword>
<keyword evidence="3 9" id="KW-0540">Nuclease</keyword>
<evidence type="ECO:0000256" key="8">
    <source>
        <dbReference type="ARBA" id="ARBA00023118"/>
    </source>
</evidence>
<keyword evidence="5 9" id="KW-0255">Endonuclease</keyword>
<dbReference type="GO" id="GO:0046872">
    <property type="term" value="F:metal ion binding"/>
    <property type="evidence" value="ECO:0007669"/>
    <property type="project" value="UniProtKB-UniRule"/>
</dbReference>
<keyword evidence="7 9" id="KW-0460">Magnesium</keyword>
<protein>
    <recommendedName>
        <fullName evidence="9">CRISPR-associated endoribonuclease Cas2</fullName>
        <ecNumber evidence="9">3.1.-.-</ecNumber>
    </recommendedName>
</protein>
<accession>A0A4R6IE74</accession>
<dbReference type="HAMAP" id="MF_01471">
    <property type="entry name" value="Cas2"/>
    <property type="match status" value="1"/>
</dbReference>
<evidence type="ECO:0000256" key="5">
    <source>
        <dbReference type="ARBA" id="ARBA00022759"/>
    </source>
</evidence>
<dbReference type="GO" id="GO:0043571">
    <property type="term" value="P:maintenance of CRISPR repeat elements"/>
    <property type="evidence" value="ECO:0007669"/>
    <property type="project" value="UniProtKB-UniRule"/>
</dbReference>